<dbReference type="CTD" id="83440"/>
<dbReference type="OMA" id="FIHYMGR"/>
<dbReference type="GeneID" id="588810"/>
<evidence type="ECO:0000256" key="1">
    <source>
        <dbReference type="ARBA" id="ARBA00022679"/>
    </source>
</evidence>
<keyword evidence="4" id="KW-0460">Magnesium</keyword>
<dbReference type="Pfam" id="PF04587">
    <property type="entry name" value="ADP_PFK_GK"/>
    <property type="match status" value="1"/>
</dbReference>
<keyword evidence="8" id="KW-1185">Reference proteome</keyword>
<dbReference type="InParanoid" id="A0A7M7RGN2"/>
<keyword evidence="1" id="KW-0808">Transferase</keyword>
<dbReference type="GO" id="GO:0006006">
    <property type="term" value="P:glucose metabolic process"/>
    <property type="evidence" value="ECO:0000318"/>
    <property type="project" value="GO_Central"/>
</dbReference>
<dbReference type="KEGG" id="spu:588810"/>
<dbReference type="GO" id="GO:0005783">
    <property type="term" value="C:endoplasmic reticulum"/>
    <property type="evidence" value="ECO:0000318"/>
    <property type="project" value="GO_Central"/>
</dbReference>
<evidence type="ECO:0000256" key="5">
    <source>
        <dbReference type="ARBA" id="ARBA00023152"/>
    </source>
</evidence>
<dbReference type="Proteomes" id="UP000007110">
    <property type="component" value="Unassembled WGS sequence"/>
</dbReference>
<dbReference type="PANTHER" id="PTHR21208">
    <property type="entry name" value="ADP-DEPENDENT GLUCOKINASE"/>
    <property type="match status" value="1"/>
</dbReference>
<dbReference type="OrthoDB" id="5847021at2759"/>
<dbReference type="GO" id="GO:0043843">
    <property type="term" value="F:ADP-specific glucokinase activity"/>
    <property type="evidence" value="ECO:0000318"/>
    <property type="project" value="GO_Central"/>
</dbReference>
<name>A0A7M7RGN2_STRPU</name>
<dbReference type="AlphaFoldDB" id="A0A7M7RGN2"/>
<feature type="transmembrane region" description="Helical" evidence="6">
    <location>
        <begin position="36"/>
        <end position="53"/>
    </location>
</feature>
<sequence>MFSNTFVIGVVLIAVSLYYSVHFNHDRSAISVESQIAIAWGNVIAAGFSLHGLRNKSRIAVGVNVNTDLIVSGTAVLKKLGIDSSGQAIDNAVIESLEELEQTFAFSLKNGAAIERIFSRSEDFEKVVQAADSLDEKQYFVGGNAALAGLKMADTWKGLEVLLIGPCGPRVRALLPPNIIVPKPSYKETDEVHLIMEFKRNERWGDYEAKVATRFISSYDVSNTEMSALSEFSRSVTDFSPDAVFFSGLHLLDGQPGVKKEEKMAALNQELSRLPSDLPVHLELASMADPELIKGIYTQVLSSVHSLGLNEQELSFMSSVNSGPHPEVYIRDGYPEVGAVADILYWILTSTQQGSWLTKAEQSSAAGWSSTLTRVHFHSLAFHIVATMNGTWINNAAAVSAGARIAGRQACDDGRIVDEKVELRVPQAFALSINHAPLRHRIVSVDPQNPVISWTRDNIQFHFTPVLVCKNPVKTVGLGDAISSTGFLFSQMVSSS</sequence>
<evidence type="ECO:0008006" key="9">
    <source>
        <dbReference type="Google" id="ProtNLM"/>
    </source>
</evidence>
<protein>
    <recommendedName>
        <fullName evidence="9">ADP-dependent glucokinase</fullName>
    </recommendedName>
</protein>
<dbReference type="SUPFAM" id="SSF53613">
    <property type="entry name" value="Ribokinase-like"/>
    <property type="match status" value="1"/>
</dbReference>
<accession>A0A7M7RGN2</accession>
<dbReference type="GO" id="GO:0046872">
    <property type="term" value="F:metal ion binding"/>
    <property type="evidence" value="ECO:0007669"/>
    <property type="project" value="UniProtKB-KW"/>
</dbReference>
<keyword evidence="2" id="KW-0479">Metal-binding</keyword>
<evidence type="ECO:0000256" key="3">
    <source>
        <dbReference type="ARBA" id="ARBA00022777"/>
    </source>
</evidence>
<reference evidence="8" key="1">
    <citation type="submission" date="2015-02" db="EMBL/GenBank/DDBJ databases">
        <title>Genome sequencing for Strongylocentrotus purpuratus.</title>
        <authorList>
            <person name="Murali S."/>
            <person name="Liu Y."/>
            <person name="Vee V."/>
            <person name="English A."/>
            <person name="Wang M."/>
            <person name="Skinner E."/>
            <person name="Han Y."/>
            <person name="Muzny D.M."/>
            <person name="Worley K.C."/>
            <person name="Gibbs R.A."/>
        </authorList>
    </citation>
    <scope>NUCLEOTIDE SEQUENCE</scope>
</reference>
<keyword evidence="6" id="KW-0472">Membrane</keyword>
<keyword evidence="5" id="KW-0324">Glycolysis</keyword>
<dbReference type="PANTHER" id="PTHR21208:SF0">
    <property type="entry name" value="ADP-DEPENDENT GLUCOKINASE"/>
    <property type="match status" value="1"/>
</dbReference>
<keyword evidence="6" id="KW-0812">Transmembrane</keyword>
<keyword evidence="3" id="KW-0418">Kinase</keyword>
<dbReference type="InterPro" id="IPR007666">
    <property type="entry name" value="ADP_PFK/GK"/>
</dbReference>
<dbReference type="InterPro" id="IPR029056">
    <property type="entry name" value="Ribokinase-like"/>
</dbReference>
<evidence type="ECO:0000256" key="6">
    <source>
        <dbReference type="SAM" id="Phobius"/>
    </source>
</evidence>
<dbReference type="PROSITE" id="PS51255">
    <property type="entry name" value="ADPK"/>
    <property type="match status" value="1"/>
</dbReference>
<evidence type="ECO:0000313" key="7">
    <source>
        <dbReference type="EnsemblMetazoa" id="XP_793568"/>
    </source>
</evidence>
<evidence type="ECO:0000256" key="4">
    <source>
        <dbReference type="ARBA" id="ARBA00022842"/>
    </source>
</evidence>
<dbReference type="GO" id="GO:0006096">
    <property type="term" value="P:glycolytic process"/>
    <property type="evidence" value="ECO:0007669"/>
    <property type="project" value="UniProtKB-KW"/>
</dbReference>
<keyword evidence="6" id="KW-1133">Transmembrane helix</keyword>
<proteinExistence type="predicted"/>
<dbReference type="RefSeq" id="XP_793568.3">
    <property type="nucleotide sequence ID" value="XM_788475.4"/>
</dbReference>
<organism evidence="7 8">
    <name type="scientific">Strongylocentrotus purpuratus</name>
    <name type="common">Purple sea urchin</name>
    <dbReference type="NCBI Taxonomy" id="7668"/>
    <lineage>
        <taxon>Eukaryota</taxon>
        <taxon>Metazoa</taxon>
        <taxon>Echinodermata</taxon>
        <taxon>Eleutherozoa</taxon>
        <taxon>Echinozoa</taxon>
        <taxon>Echinoidea</taxon>
        <taxon>Euechinoidea</taxon>
        <taxon>Echinacea</taxon>
        <taxon>Camarodonta</taxon>
        <taxon>Echinidea</taxon>
        <taxon>Strongylocentrotidae</taxon>
        <taxon>Strongylocentrotus</taxon>
    </lineage>
</organism>
<evidence type="ECO:0000313" key="8">
    <source>
        <dbReference type="Proteomes" id="UP000007110"/>
    </source>
</evidence>
<dbReference type="EnsemblMetazoa" id="XM_788475">
    <property type="protein sequence ID" value="XP_793568"/>
    <property type="gene ID" value="LOC588810"/>
</dbReference>
<feature type="transmembrane region" description="Helical" evidence="6">
    <location>
        <begin position="6"/>
        <end position="24"/>
    </location>
</feature>
<evidence type="ECO:0000256" key="2">
    <source>
        <dbReference type="ARBA" id="ARBA00022723"/>
    </source>
</evidence>
<dbReference type="FunCoup" id="A0A7M7RGN2">
    <property type="interactions" value="209"/>
</dbReference>
<dbReference type="Gene3D" id="3.40.1190.20">
    <property type="match status" value="1"/>
</dbReference>
<reference evidence="7" key="2">
    <citation type="submission" date="2021-01" db="UniProtKB">
        <authorList>
            <consortium name="EnsemblMetazoa"/>
        </authorList>
    </citation>
    <scope>IDENTIFICATION</scope>
</reference>